<keyword evidence="5" id="KW-0378">Hydrolase</keyword>
<dbReference type="SMART" id="SM00490">
    <property type="entry name" value="HELICc"/>
    <property type="match status" value="1"/>
</dbReference>
<dbReference type="PANTHER" id="PTHR47962">
    <property type="entry name" value="ATP-DEPENDENT HELICASE LHR-RELATED-RELATED"/>
    <property type="match status" value="1"/>
</dbReference>
<feature type="domain" description="Helicase ATP-binding" evidence="3">
    <location>
        <begin position="188"/>
        <end position="444"/>
    </location>
</feature>
<dbReference type="Gene3D" id="3.40.50.300">
    <property type="entry name" value="P-loop containing nucleotide triphosphate hydrolases"/>
    <property type="match status" value="2"/>
</dbReference>
<evidence type="ECO:0000313" key="6">
    <source>
        <dbReference type="Proteomes" id="UP000824588"/>
    </source>
</evidence>
<evidence type="ECO:0000259" key="4">
    <source>
        <dbReference type="PROSITE" id="PS51194"/>
    </source>
</evidence>
<evidence type="ECO:0000259" key="3">
    <source>
        <dbReference type="PROSITE" id="PS51192"/>
    </source>
</evidence>
<dbReference type="InterPro" id="IPR027417">
    <property type="entry name" value="P-loop_NTPase"/>
</dbReference>
<accession>A0ABX8YIT0</accession>
<proteinExistence type="predicted"/>
<evidence type="ECO:0000313" key="5">
    <source>
        <dbReference type="EMBL" id="QYY79477.1"/>
    </source>
</evidence>
<dbReference type="InterPro" id="IPR014001">
    <property type="entry name" value="Helicase_ATP-bd"/>
</dbReference>
<dbReference type="RefSeq" id="WP_220556322.1">
    <property type="nucleotide sequence ID" value="NZ_CP071586.1"/>
</dbReference>
<dbReference type="GO" id="GO:0004386">
    <property type="term" value="F:helicase activity"/>
    <property type="evidence" value="ECO:0007669"/>
    <property type="project" value="UniProtKB-KW"/>
</dbReference>
<keyword evidence="6" id="KW-1185">Reference proteome</keyword>
<dbReference type="InterPro" id="IPR052511">
    <property type="entry name" value="ATP-dep_Helicase"/>
</dbReference>
<keyword evidence="1" id="KW-0547">Nucleotide-binding</keyword>
<keyword evidence="5" id="KW-0347">Helicase</keyword>
<dbReference type="InterPro" id="IPR001650">
    <property type="entry name" value="Helicase_C-like"/>
</dbReference>
<dbReference type="PANTHER" id="PTHR47962:SF5">
    <property type="entry name" value="ATP-DEPENDENT HELICASE LHR-RELATED"/>
    <property type="match status" value="1"/>
</dbReference>
<evidence type="ECO:0000256" key="1">
    <source>
        <dbReference type="ARBA" id="ARBA00022741"/>
    </source>
</evidence>
<dbReference type="SMART" id="SM00487">
    <property type="entry name" value="DEXDc"/>
    <property type="match status" value="1"/>
</dbReference>
<dbReference type="PROSITE" id="PS51194">
    <property type="entry name" value="HELICASE_CTER"/>
    <property type="match status" value="1"/>
</dbReference>
<reference evidence="5 6" key="1">
    <citation type="journal article" date="2022" name="Int. J. Syst. Evol. Microbiol.">
        <title>Pseudomonas germanica sp. nov., isolated from Iris germanica rhizomes.</title>
        <authorList>
            <person name="Atanasov K.E."/>
            <person name="Galbis D.M."/>
            <person name="Gallego J."/>
            <person name="Serpico A."/>
            <person name="Bosch M."/>
            <person name="Altabella T."/>
            <person name="Ferrer A."/>
        </authorList>
    </citation>
    <scope>NUCLEOTIDE SEQUENCE [LARGE SCALE GENOMIC DNA]</scope>
    <source>
        <strain evidence="5 6">FIT28</strain>
    </source>
</reference>
<dbReference type="InterPro" id="IPR011545">
    <property type="entry name" value="DEAD/DEAH_box_helicase_dom"/>
</dbReference>
<dbReference type="Pfam" id="PF00270">
    <property type="entry name" value="DEAD"/>
    <property type="match status" value="2"/>
</dbReference>
<dbReference type="PROSITE" id="PS51192">
    <property type="entry name" value="HELICASE_ATP_BIND_1"/>
    <property type="match status" value="1"/>
</dbReference>
<gene>
    <name evidence="5" type="ORF">J0G10_17180</name>
</gene>
<keyword evidence="2" id="KW-0067">ATP-binding</keyword>
<dbReference type="Pfam" id="PF00271">
    <property type="entry name" value="Helicase_C"/>
    <property type="match status" value="1"/>
</dbReference>
<organism evidence="5 6">
    <name type="scientific">Pseudomonas germanica</name>
    <dbReference type="NCBI Taxonomy" id="2815720"/>
    <lineage>
        <taxon>Bacteria</taxon>
        <taxon>Pseudomonadati</taxon>
        <taxon>Pseudomonadota</taxon>
        <taxon>Gammaproteobacteria</taxon>
        <taxon>Pseudomonadales</taxon>
        <taxon>Pseudomonadaceae</taxon>
        <taxon>Pseudomonas</taxon>
    </lineage>
</organism>
<name>A0ABX8YIT0_9PSED</name>
<protein>
    <submittedName>
        <fullName evidence="5">DEAD/DEAH box helicase</fullName>
    </submittedName>
</protein>
<dbReference type="NCBIfam" id="NF041067">
    <property type="entry name" value="DpdJ"/>
    <property type="match status" value="1"/>
</dbReference>
<feature type="domain" description="Helicase C-terminal" evidence="4">
    <location>
        <begin position="496"/>
        <end position="681"/>
    </location>
</feature>
<dbReference type="Proteomes" id="UP000824588">
    <property type="component" value="Chromosome"/>
</dbReference>
<evidence type="ECO:0000256" key="2">
    <source>
        <dbReference type="ARBA" id="ARBA00022840"/>
    </source>
</evidence>
<sequence>MEARERFLALVLDRIEEREARLLVWGIVDGVFSHEELSDLLNPLIDEAIDEAIDDGIEDFFSAEDVLEELRRRKWIAEVPRSGGAIGYRSRMAETVRLLQRLRQLFPKHSGSSGWQQAPSLVADFRFLRRRRRYPARDISVEQALTMIGEAASSPALLAAVKALLTPPDRTVRLSGFQVRAAQRILRAIETGKDLATIVCAGTGSGKTLAFYIPALASIYRHVLVEGKAERWVKAVALYPRTELLKDQLREVLQRIRSLQAGLPQKDQVSIRVGALYGDTPFSAQFCEWTKIGNDQICPTLACLDCGGELRWLHKDRKEGCERLVCAVCEAVLDGTVFPLTRESLKNSVPDILFTTTEMLNQRLSDNSMMHLFGVGPKALHAPELVLMDEVHTYEGKHGAQVAYLMRRWQRLLDQSLRFVGLSATLREASQFFAALTGCRANLVDEVSPRADEIESEGAEYMIALRGDPVSRTALLSTTIQTAMVLQRCLDPKAAQPEQSVSRGVFGQRTFVFTDNLDVINRLYFDLLSSEGRNSYGDPDMRHAPDGGLAVLREAGSSLLRYANGQDWRFCQDLHQGLKHRLVIKRVSSQDRGVDASSEVIVATAVLEVGFDDPVVGAVIQHKAPRGIAGFLQRKGRGGRTRGMRPWTAVVLSDYGRDRAAYQSYDLLFDPELPVRTLPLANRYITRMQAVYATIDYLALRLQDGAAGSVWSDLSGGDKLNAQRRQRLIRELRSILETEAGSRRLSDYLRRALRLSDEELSAILWEYPRPLLTTVLPTALRRLASHWSADGNPQEDYKAFNTPLPDFIPGSLFADLNLAEVAIDLPEPHSASPSNASVMSVFAALREFAPGRVSRRYGVRYRTERHWIAPSPDFQSGSGICSDVFGLDVDAIGNHVLLGEYLVRRGGKTVALPVYRPVRLAPQSPPAAVKDSSNASLEWHSQIVATIEPGWLTPPAGSRWAEIVTRIGFFTHSRHAPVEIRRFAVGASAEIGVGAEKVRTDTVFQRENQAVGLGAQFSADGMVFQIDIPPDLHLRQIPGDEAKWRAVRSARFIDLAWRGERLAMIASPFMREWLAQIYLSAMTYEAMHRQIGLAKADASIRQGQASISLPDVLGLLFQSQVVEVQGGDETAGSPEKLRQELDACLRDPIVIAELHEFGSMLWEPIDSGWEPWLRGVYHSTLAAALLRSITDLCPSIDPEDLTVDLERGPVLPGQAVGFDSEAVEAWFTERSPGGNGLIEEFMRRYAEDPRRFFATVRANLSMGEFELIDHQLKQMVTVLAEDNGNGDSESAALARQFRAAASQEEMTQSFQRLRRKLLQEGFSPFHGFLVALGNRVLRPGSGAATDLYLSRVLDHWQSEEARIGIEVDLRVMSYYLSQSDDIDRIVSDIGSPPGNDRAAWRIGAIYGLLWPRGRAIRQSALKIRNPFIELPLIERLLVVETIGDDRVCISLLDRDWLLRTAEQLNAGRQVTLTCPETERARLASALNALVTNPVESGYLRAYARLQGIRQTQSMIEADIEIVEAVQ</sequence>
<dbReference type="EMBL" id="CP071586">
    <property type="protein sequence ID" value="QYY79477.1"/>
    <property type="molecule type" value="Genomic_DNA"/>
</dbReference>
<dbReference type="SUPFAM" id="SSF52540">
    <property type="entry name" value="P-loop containing nucleoside triphosphate hydrolases"/>
    <property type="match status" value="1"/>
</dbReference>